<feature type="domain" description="Carrier" evidence="1">
    <location>
        <begin position="7"/>
        <end position="81"/>
    </location>
</feature>
<gene>
    <name evidence="2" type="ORF">EQW73_11545</name>
    <name evidence="3" type="ORF">EQW78_09770</name>
</gene>
<name>A0A4Q1KW50_9CELL</name>
<comment type="caution">
    <text evidence="3">The sequence shown here is derived from an EMBL/GenBank/DDBJ whole genome shotgun (WGS) entry which is preliminary data.</text>
</comment>
<dbReference type="Proteomes" id="UP000290517">
    <property type="component" value="Unassembled WGS sequence"/>
</dbReference>
<dbReference type="EMBL" id="SDJQ01000012">
    <property type="protein sequence ID" value="RXR33900.1"/>
    <property type="molecule type" value="Genomic_DNA"/>
</dbReference>
<evidence type="ECO:0000313" key="5">
    <source>
        <dbReference type="Proteomes" id="UP000290517"/>
    </source>
</evidence>
<protein>
    <submittedName>
        <fullName evidence="3">Acyl carrier protein</fullName>
    </submittedName>
</protein>
<sequence length="87" mass="9011">MTETVFDPTSESIADLVSRAIPGLPDLRPAGATFDDLAIDSLTTAEIAAVVSQAYGIEVSDYDVASLGDLDGLSRLVRDRIAAGGDV</sequence>
<evidence type="ECO:0000313" key="3">
    <source>
        <dbReference type="EMBL" id="RXR33900.1"/>
    </source>
</evidence>
<evidence type="ECO:0000313" key="4">
    <source>
        <dbReference type="Proteomes" id="UP000289805"/>
    </source>
</evidence>
<dbReference type="InterPro" id="IPR009081">
    <property type="entry name" value="PP-bd_ACP"/>
</dbReference>
<dbReference type="STRING" id="1713.GCA_000718325_00840"/>
<dbReference type="Gene3D" id="1.10.1200.10">
    <property type="entry name" value="ACP-like"/>
    <property type="match status" value="1"/>
</dbReference>
<keyword evidence="5" id="KW-1185">Reference proteome</keyword>
<dbReference type="SUPFAM" id="SSF47336">
    <property type="entry name" value="ACP-like"/>
    <property type="match status" value="1"/>
</dbReference>
<evidence type="ECO:0000259" key="1">
    <source>
        <dbReference type="PROSITE" id="PS50075"/>
    </source>
</evidence>
<dbReference type="RefSeq" id="WP_030150393.1">
    <property type="nucleotide sequence ID" value="NZ_JOFV01000003.1"/>
</dbReference>
<organism evidence="3 4">
    <name type="scientific">Oerskovia turbata</name>
    <dbReference type="NCBI Taxonomy" id="1713"/>
    <lineage>
        <taxon>Bacteria</taxon>
        <taxon>Bacillati</taxon>
        <taxon>Actinomycetota</taxon>
        <taxon>Actinomycetes</taxon>
        <taxon>Micrococcales</taxon>
        <taxon>Cellulomonadaceae</taxon>
        <taxon>Oerskovia</taxon>
    </lineage>
</organism>
<dbReference type="EMBL" id="SDJR01000006">
    <property type="protein sequence ID" value="RXR25459.1"/>
    <property type="molecule type" value="Genomic_DNA"/>
</dbReference>
<dbReference type="OrthoDB" id="5244566at2"/>
<evidence type="ECO:0000313" key="2">
    <source>
        <dbReference type="EMBL" id="RXR25459.1"/>
    </source>
</evidence>
<reference evidence="4 5" key="1">
    <citation type="submission" date="2019-01" db="EMBL/GenBank/DDBJ databases">
        <title>Oerskovia turbata Genome sequencing and assembly.</title>
        <authorList>
            <person name="Dou T."/>
        </authorList>
    </citation>
    <scope>NUCLEOTIDE SEQUENCE [LARGE SCALE GENOMIC DNA]</scope>
    <source>
        <strain evidence="3 4">JCM12123</strain>
        <strain evidence="2 5">JCM3160</strain>
    </source>
</reference>
<dbReference type="AlphaFoldDB" id="A0A4Q1KW50"/>
<dbReference type="Pfam" id="PF00550">
    <property type="entry name" value="PP-binding"/>
    <property type="match status" value="1"/>
</dbReference>
<dbReference type="PROSITE" id="PS50075">
    <property type="entry name" value="CARRIER"/>
    <property type="match status" value="1"/>
</dbReference>
<accession>A0A4Q1KW50</accession>
<proteinExistence type="predicted"/>
<dbReference type="InterPro" id="IPR036736">
    <property type="entry name" value="ACP-like_sf"/>
</dbReference>
<dbReference type="Proteomes" id="UP000289805">
    <property type="component" value="Unassembled WGS sequence"/>
</dbReference>